<proteinExistence type="predicted"/>
<gene>
    <name evidence="2" type="primary">LOC112494424</name>
</gene>
<accession>A0AAJ7W1V4</accession>
<keyword evidence="1" id="KW-1185">Reference proteome</keyword>
<dbReference type="KEGG" id="ccin:112494424"/>
<organism evidence="1 2">
    <name type="scientific">Cephus cinctus</name>
    <name type="common">Wheat stem sawfly</name>
    <dbReference type="NCBI Taxonomy" id="211228"/>
    <lineage>
        <taxon>Eukaryota</taxon>
        <taxon>Metazoa</taxon>
        <taxon>Ecdysozoa</taxon>
        <taxon>Arthropoda</taxon>
        <taxon>Hexapoda</taxon>
        <taxon>Insecta</taxon>
        <taxon>Pterygota</taxon>
        <taxon>Neoptera</taxon>
        <taxon>Endopterygota</taxon>
        <taxon>Hymenoptera</taxon>
        <taxon>Cephoidea</taxon>
        <taxon>Cephidae</taxon>
        <taxon>Cephus</taxon>
    </lineage>
</organism>
<reference evidence="2" key="1">
    <citation type="submission" date="2025-08" db="UniProtKB">
        <authorList>
            <consortium name="RefSeq"/>
        </authorList>
    </citation>
    <scope>IDENTIFICATION</scope>
</reference>
<protein>
    <submittedName>
        <fullName evidence="2">Uncharacterized protein LOC112494424</fullName>
    </submittedName>
</protein>
<dbReference type="GeneID" id="112494424"/>
<evidence type="ECO:0000313" key="2">
    <source>
        <dbReference type="RefSeq" id="XP_024941316.1"/>
    </source>
</evidence>
<dbReference type="RefSeq" id="XP_024941316.1">
    <property type="nucleotide sequence ID" value="XM_025085548.1"/>
</dbReference>
<name>A0AAJ7W1V4_CEPCN</name>
<dbReference type="AlphaFoldDB" id="A0AAJ7W1V4"/>
<evidence type="ECO:0000313" key="1">
    <source>
        <dbReference type="Proteomes" id="UP000694920"/>
    </source>
</evidence>
<dbReference type="Proteomes" id="UP000694920">
    <property type="component" value="Unplaced"/>
</dbReference>
<sequence>MAGNNIGILCDEKNTLDPNIAKKDGGFILMGAINTNEVSEGSICTINPIYSTIATEQRITDEMNIKKEHLKIPLTNEVSKNEANNRVNKGTHVLNAENTESNKCSDKKELGYNNNFSINALDDVKKIDTISECCTIQSTSVNSNLAQDSLFMDSVTNCQLLKKQTHLEVRLKYVMSKDKP</sequence>